<dbReference type="Proteomes" id="UP001210211">
    <property type="component" value="Unassembled WGS sequence"/>
</dbReference>
<dbReference type="GO" id="GO:0006351">
    <property type="term" value="P:DNA-templated transcription"/>
    <property type="evidence" value="ECO:0007669"/>
    <property type="project" value="InterPro"/>
</dbReference>
<comment type="caution">
    <text evidence="2">The sequence shown here is derived from an EMBL/GenBank/DDBJ whole genome shotgun (WGS) entry which is preliminary data.</text>
</comment>
<dbReference type="PANTHER" id="PTHR46354">
    <property type="entry name" value="DOG1 DOMAIN-CONTAINING PROTEIN"/>
    <property type="match status" value="1"/>
</dbReference>
<proteinExistence type="predicted"/>
<dbReference type="PROSITE" id="PS51806">
    <property type="entry name" value="DOG1"/>
    <property type="match status" value="1"/>
</dbReference>
<feature type="domain" description="DOG1" evidence="1">
    <location>
        <begin position="2"/>
        <end position="225"/>
    </location>
</feature>
<evidence type="ECO:0000313" key="3">
    <source>
        <dbReference type="Proteomes" id="UP001210211"/>
    </source>
</evidence>
<dbReference type="PANTHER" id="PTHR46354:SF12">
    <property type="entry name" value="DNA-BINDING PROTEIN-LIKE PROTEIN"/>
    <property type="match status" value="1"/>
</dbReference>
<reference evidence="2 3" key="1">
    <citation type="journal article" date="2022" name="Cell">
        <title>Repeat-based holocentromeres influence genome architecture and karyotype evolution.</title>
        <authorList>
            <person name="Hofstatter P.G."/>
            <person name="Thangavel G."/>
            <person name="Lux T."/>
            <person name="Neumann P."/>
            <person name="Vondrak T."/>
            <person name="Novak P."/>
            <person name="Zhang M."/>
            <person name="Costa L."/>
            <person name="Castellani M."/>
            <person name="Scott A."/>
            <person name="Toegelov H."/>
            <person name="Fuchs J."/>
            <person name="Mata-Sucre Y."/>
            <person name="Dias Y."/>
            <person name="Vanzela A.L.L."/>
            <person name="Huettel B."/>
            <person name="Almeida C.C.S."/>
            <person name="Simkova H."/>
            <person name="Souza G."/>
            <person name="Pedrosa-Harand A."/>
            <person name="Macas J."/>
            <person name="Mayer K.F.X."/>
            <person name="Houben A."/>
            <person name="Marques A."/>
        </authorList>
    </citation>
    <scope>NUCLEOTIDE SEQUENCE [LARGE SCALE GENOMIC DNA]</scope>
    <source>
        <strain evidence="2">RhyTen1mFocal</strain>
    </source>
</reference>
<evidence type="ECO:0000259" key="1">
    <source>
        <dbReference type="PROSITE" id="PS51806"/>
    </source>
</evidence>
<gene>
    <name evidence="2" type="ORF">LUZ61_018576</name>
</gene>
<dbReference type="EMBL" id="JAMRDG010000002">
    <property type="protein sequence ID" value="KAJ3689412.1"/>
    <property type="molecule type" value="Genomic_DNA"/>
</dbReference>
<dbReference type="Pfam" id="PF14144">
    <property type="entry name" value="DOG1"/>
    <property type="match status" value="1"/>
</dbReference>
<dbReference type="InterPro" id="IPR051886">
    <property type="entry name" value="Seed_Dev/Stress_Resp_Reg"/>
</dbReference>
<evidence type="ECO:0000313" key="2">
    <source>
        <dbReference type="EMBL" id="KAJ3689412.1"/>
    </source>
</evidence>
<keyword evidence="3" id="KW-1185">Reference proteome</keyword>
<organism evidence="2 3">
    <name type="scientific">Rhynchospora tenuis</name>
    <dbReference type="NCBI Taxonomy" id="198213"/>
    <lineage>
        <taxon>Eukaryota</taxon>
        <taxon>Viridiplantae</taxon>
        <taxon>Streptophyta</taxon>
        <taxon>Embryophyta</taxon>
        <taxon>Tracheophyta</taxon>
        <taxon>Spermatophyta</taxon>
        <taxon>Magnoliopsida</taxon>
        <taxon>Liliopsida</taxon>
        <taxon>Poales</taxon>
        <taxon>Cyperaceae</taxon>
        <taxon>Cyperoideae</taxon>
        <taxon>Rhynchosporeae</taxon>
        <taxon>Rhynchospora</taxon>
    </lineage>
</organism>
<protein>
    <recommendedName>
        <fullName evidence="1">DOG1 domain-containing protein</fullName>
    </recommendedName>
</protein>
<dbReference type="GO" id="GO:0043565">
    <property type="term" value="F:sequence-specific DNA binding"/>
    <property type="evidence" value="ECO:0007669"/>
    <property type="project" value="InterPro"/>
</dbReference>
<name>A0AAD5Z9K1_9POAL</name>
<sequence length="230" mass="26437">MESDPDTFFQGWFSHLYDLRRELLSARYSLGDRQKIQSVLDEFIAHYESYYQFRSEISQFDPVRAFTTPWATSVERGVVFWLAGWRPNTVVHLLYSESSRRFEAQLQDLIRGVGSGDLGDLSSTQLNLVDELQRRTIEAEDELELEMSRLHEELAGQFTVTGSMELGEAMSRIKDIIARADNLRMRTLRAALEVLYRPVQAVDLLIATADFEIGIRNIGLKYEMARSNAS</sequence>
<dbReference type="AlphaFoldDB" id="A0AAD5Z9K1"/>
<dbReference type="InterPro" id="IPR025422">
    <property type="entry name" value="TGA_domain"/>
</dbReference>
<accession>A0AAD5Z9K1</accession>